<evidence type="ECO:0000256" key="3">
    <source>
        <dbReference type="ARBA" id="ARBA00022559"/>
    </source>
</evidence>
<evidence type="ECO:0000256" key="4">
    <source>
        <dbReference type="ARBA" id="ARBA00022617"/>
    </source>
</evidence>
<evidence type="ECO:0000256" key="13">
    <source>
        <dbReference type="PIRSR" id="PIRSR600823-3"/>
    </source>
</evidence>
<dbReference type="InterPro" id="IPR010255">
    <property type="entry name" value="Haem_peroxidase_sf"/>
</dbReference>
<keyword evidence="11 15" id="KW-0376">Hydrogen peroxide</keyword>
<keyword evidence="15" id="KW-0964">Secreted</keyword>
<dbReference type="GO" id="GO:0020037">
    <property type="term" value="F:heme binding"/>
    <property type="evidence" value="ECO:0007669"/>
    <property type="project" value="UniProtKB-UniRule"/>
</dbReference>
<evidence type="ECO:0000256" key="1">
    <source>
        <dbReference type="ARBA" id="ARBA00000189"/>
    </source>
</evidence>
<comment type="catalytic activity">
    <reaction evidence="1 15">
        <text>2 a phenolic donor + H2O2 = 2 a phenolic radical donor + 2 H2O</text>
        <dbReference type="Rhea" id="RHEA:56136"/>
        <dbReference type="ChEBI" id="CHEBI:15377"/>
        <dbReference type="ChEBI" id="CHEBI:16240"/>
        <dbReference type="ChEBI" id="CHEBI:139520"/>
        <dbReference type="ChEBI" id="CHEBI:139521"/>
        <dbReference type="EC" id="1.11.1.7"/>
    </reaction>
</comment>
<dbReference type="InterPro" id="IPR019793">
    <property type="entry name" value="Peroxidases_heam-ligand_BS"/>
</dbReference>
<dbReference type="Proteomes" id="UP001055439">
    <property type="component" value="Chromosome 10"/>
</dbReference>
<evidence type="ECO:0000259" key="16">
    <source>
        <dbReference type="PROSITE" id="PS50873"/>
    </source>
</evidence>
<dbReference type="InterPro" id="IPR033905">
    <property type="entry name" value="Secretory_peroxidase"/>
</dbReference>
<feature type="non-terminal residue" evidence="17">
    <location>
        <position position="281"/>
    </location>
</feature>
<dbReference type="Gene3D" id="1.10.420.10">
    <property type="entry name" value="Peroxidase, domain 2"/>
    <property type="match status" value="1"/>
</dbReference>
<dbReference type="GO" id="GO:0140825">
    <property type="term" value="F:lactoperoxidase activity"/>
    <property type="evidence" value="ECO:0007669"/>
    <property type="project" value="UniProtKB-EC"/>
</dbReference>
<gene>
    <name evidence="17" type="ORF">MUK42_01049</name>
</gene>
<feature type="disulfide bond" evidence="14">
    <location>
        <begin position="92"/>
        <end position="279"/>
    </location>
</feature>
<feature type="binding site" description="axial binding residue" evidence="13">
    <location>
        <position position="164"/>
    </location>
    <ligand>
        <name>heme b</name>
        <dbReference type="ChEBI" id="CHEBI:60344"/>
    </ligand>
    <ligandPart>
        <name>Fe</name>
        <dbReference type="ChEBI" id="CHEBI:18248"/>
    </ligandPart>
</feature>
<feature type="binding site" evidence="12">
    <location>
        <position position="134"/>
    </location>
    <ligand>
        <name>substrate</name>
    </ligand>
</feature>
<sequence length="281" mass="29427">MMMGCVSRSCWIVFMAVLAMASSTSASSTWTCPSAEAIVRRTVSEAVATTPASPLGLSGCTSMTASLGMRGFEVIDAAKAAVEASCPSTVSCADIIAFAARDSAYLAGGIDYPVPAGRRDGRVSLDSEALAEIPLPNLTAAGLRDSFAKKGLSVDEMVTLSGAHSIGRAHCTAFARRLYNFNATHPQDPSMDPAFAAYLKSRCSPATVDFTSKDPTTLPLDAGLLFSDQTLQASRLTARLVRLDAKLGSVWAAKFAAAMVRMGHIEVLTGSQGEIRKMCGV</sequence>
<keyword evidence="8 13" id="KW-0408">Iron</keyword>
<organism evidence="17 18">
    <name type="scientific">Musa troglodytarum</name>
    <name type="common">fe'i banana</name>
    <dbReference type="NCBI Taxonomy" id="320322"/>
    <lineage>
        <taxon>Eukaryota</taxon>
        <taxon>Viridiplantae</taxon>
        <taxon>Streptophyta</taxon>
        <taxon>Embryophyta</taxon>
        <taxon>Tracheophyta</taxon>
        <taxon>Spermatophyta</taxon>
        <taxon>Magnoliopsida</taxon>
        <taxon>Liliopsida</taxon>
        <taxon>Zingiberales</taxon>
        <taxon>Musaceae</taxon>
        <taxon>Musa</taxon>
    </lineage>
</organism>
<proteinExistence type="inferred from homology"/>
<evidence type="ECO:0000313" key="17">
    <source>
        <dbReference type="EMBL" id="URD78450.1"/>
    </source>
</evidence>
<comment type="similarity">
    <text evidence="15">Belongs to the peroxidase family. Classical plant (class III) peroxidase subfamily.</text>
</comment>
<evidence type="ECO:0000256" key="8">
    <source>
        <dbReference type="ARBA" id="ARBA00023004"/>
    </source>
</evidence>
<dbReference type="GO" id="GO:0005576">
    <property type="term" value="C:extracellular region"/>
    <property type="evidence" value="ECO:0007669"/>
    <property type="project" value="UniProtKB-SubCell"/>
</dbReference>
<dbReference type="PRINTS" id="PR00458">
    <property type="entry name" value="PEROXIDASE"/>
</dbReference>
<comment type="cofactor">
    <cofactor evidence="13 15">
        <name>Ca(2+)</name>
        <dbReference type="ChEBI" id="CHEBI:29108"/>
    </cofactor>
    <text evidence="13 15">Binds 2 calcium ions per subunit.</text>
</comment>
<dbReference type="OrthoDB" id="2113341at2759"/>
<dbReference type="GO" id="GO:0006979">
    <property type="term" value="P:response to oxidative stress"/>
    <property type="evidence" value="ECO:0007669"/>
    <property type="project" value="UniProtKB-UniRule"/>
</dbReference>
<comment type="subcellular location">
    <subcellularLocation>
        <location evidence="15">Secreted</location>
    </subcellularLocation>
</comment>
<dbReference type="InterPro" id="IPR000823">
    <property type="entry name" value="Peroxidase_pln"/>
</dbReference>
<protein>
    <recommendedName>
        <fullName evidence="15">Peroxidase</fullName>
        <ecNumber evidence="15">1.11.1.7</ecNumber>
    </recommendedName>
</protein>
<comment type="similarity">
    <text evidence="2">Belongs to the peroxidase family. Ascorbate peroxidase subfamily.</text>
</comment>
<evidence type="ECO:0000256" key="9">
    <source>
        <dbReference type="ARBA" id="ARBA00023157"/>
    </source>
</evidence>
<dbReference type="PROSITE" id="PS00435">
    <property type="entry name" value="PEROXIDASE_1"/>
    <property type="match status" value="1"/>
</dbReference>
<dbReference type="GO" id="GO:0042744">
    <property type="term" value="P:hydrogen peroxide catabolic process"/>
    <property type="evidence" value="ECO:0007669"/>
    <property type="project" value="UniProtKB-KW"/>
</dbReference>
<comment type="cofactor">
    <cofactor evidence="13 15">
        <name>heme b</name>
        <dbReference type="ChEBI" id="CHEBI:60344"/>
    </cofactor>
    <text evidence="13 15">Binds 1 heme b (iron(II)-protoporphyrin IX) group per subunit.</text>
</comment>
<keyword evidence="4 15" id="KW-0349">Heme</keyword>
<keyword evidence="5 13" id="KW-0479">Metal-binding</keyword>
<accession>A0A9E7JES5</accession>
<keyword evidence="18" id="KW-1185">Reference proteome</keyword>
<feature type="binding site" evidence="13">
    <location>
        <position position="209"/>
    </location>
    <ligand>
        <name>Ca(2+)</name>
        <dbReference type="ChEBI" id="CHEBI:29108"/>
        <label>2</label>
    </ligand>
</feature>
<name>A0A9E7JES5_9LILI</name>
<dbReference type="Pfam" id="PF00141">
    <property type="entry name" value="peroxidase"/>
    <property type="match status" value="1"/>
</dbReference>
<reference evidence="17" key="1">
    <citation type="submission" date="2022-05" db="EMBL/GenBank/DDBJ databases">
        <title>The Musa troglodytarum L. genome provides insights into the mechanism of non-climacteric behaviour and enrichment of carotenoids.</title>
        <authorList>
            <person name="Wang J."/>
        </authorList>
    </citation>
    <scope>NUCLEOTIDE SEQUENCE</scope>
    <source>
        <tissue evidence="17">Leaf</tissue>
    </source>
</reference>
<dbReference type="EC" id="1.11.1.7" evidence="15"/>
<evidence type="ECO:0000256" key="14">
    <source>
        <dbReference type="PIRSR" id="PIRSR600823-5"/>
    </source>
</evidence>
<dbReference type="Gene3D" id="1.10.520.10">
    <property type="match status" value="1"/>
</dbReference>
<comment type="function">
    <text evidence="15">Removal of H(2)O(2), oxidation of toxic reductants, biosynthesis and degradation of lignin, suberization, auxin catabolism, response to environmental stresses such as wounding, pathogen attack and oxidative stress.</text>
</comment>
<dbReference type="EMBL" id="CP097503">
    <property type="protein sequence ID" value="URD78450.1"/>
    <property type="molecule type" value="Genomic_DNA"/>
</dbReference>
<keyword evidence="3 15" id="KW-0575">Peroxidase</keyword>
<keyword evidence="10" id="KW-0873">Pyrrolidone carboxylic acid</keyword>
<evidence type="ECO:0000256" key="5">
    <source>
        <dbReference type="ARBA" id="ARBA00022723"/>
    </source>
</evidence>
<dbReference type="PROSITE" id="PS50873">
    <property type="entry name" value="PEROXIDASE_4"/>
    <property type="match status" value="1"/>
</dbReference>
<evidence type="ECO:0000256" key="6">
    <source>
        <dbReference type="ARBA" id="ARBA00022837"/>
    </source>
</evidence>
<feature type="disulfide bond" evidence="14">
    <location>
        <begin position="171"/>
        <end position="203"/>
    </location>
</feature>
<dbReference type="PRINTS" id="PR00461">
    <property type="entry name" value="PLPEROXIDASE"/>
</dbReference>
<evidence type="ECO:0000256" key="2">
    <source>
        <dbReference type="ARBA" id="ARBA00006873"/>
    </source>
</evidence>
<dbReference type="GO" id="GO:0046872">
    <property type="term" value="F:metal ion binding"/>
    <property type="evidence" value="ECO:0007669"/>
    <property type="project" value="UniProtKB-UniRule"/>
</dbReference>
<evidence type="ECO:0000256" key="15">
    <source>
        <dbReference type="RuleBase" id="RU362060"/>
    </source>
</evidence>
<dbReference type="AlphaFoldDB" id="A0A9E7JES5"/>
<dbReference type="FunFam" id="1.10.420.10:FF:000001">
    <property type="entry name" value="Peroxidase"/>
    <property type="match status" value="1"/>
</dbReference>
<evidence type="ECO:0000256" key="12">
    <source>
        <dbReference type="PIRSR" id="PIRSR600823-2"/>
    </source>
</evidence>
<keyword evidence="15" id="KW-0732">Signal</keyword>
<dbReference type="PANTHER" id="PTHR31235">
    <property type="entry name" value="PEROXIDASE 25-RELATED"/>
    <property type="match status" value="1"/>
</dbReference>
<evidence type="ECO:0000256" key="7">
    <source>
        <dbReference type="ARBA" id="ARBA00023002"/>
    </source>
</evidence>
<evidence type="ECO:0000313" key="18">
    <source>
        <dbReference type="Proteomes" id="UP001055439"/>
    </source>
</evidence>
<dbReference type="SUPFAM" id="SSF48113">
    <property type="entry name" value="Heme-dependent peroxidases"/>
    <property type="match status" value="1"/>
</dbReference>
<keyword evidence="9 14" id="KW-1015">Disulfide bond</keyword>
<feature type="domain" description="Plant heme peroxidase family profile" evidence="16">
    <location>
        <begin position="1"/>
        <end position="281"/>
    </location>
</feature>
<feature type="signal peptide" evidence="15">
    <location>
        <begin position="1"/>
        <end position="26"/>
    </location>
</feature>
<keyword evidence="6 13" id="KW-0106">Calcium</keyword>
<evidence type="ECO:0000256" key="10">
    <source>
        <dbReference type="ARBA" id="ARBA00023283"/>
    </source>
</evidence>
<dbReference type="InterPro" id="IPR002016">
    <property type="entry name" value="Haem_peroxidase"/>
</dbReference>
<dbReference type="CDD" id="cd00693">
    <property type="entry name" value="secretory_peroxidase"/>
    <property type="match status" value="1"/>
</dbReference>
<keyword evidence="7 15" id="KW-0560">Oxidoreductase</keyword>
<evidence type="ECO:0000256" key="11">
    <source>
        <dbReference type="ARBA" id="ARBA00023324"/>
    </source>
</evidence>
<feature type="chain" id="PRO_5039754565" description="Peroxidase" evidence="15">
    <location>
        <begin position="27"/>
        <end position="281"/>
    </location>
</feature>